<accession>A0ABR2X6E4</accession>
<dbReference type="Proteomes" id="UP001465668">
    <property type="component" value="Unassembled WGS sequence"/>
</dbReference>
<name>A0ABR2X6E4_9PEZI</name>
<protein>
    <submittedName>
        <fullName evidence="1">Uncharacterized protein</fullName>
    </submittedName>
</protein>
<sequence>MVELRIDSYPTVGIVPKDFAKLLNTGSSFDIPWTYATAPAPSFAVLAVVQEKELAWPGVANVNREKVMPSTLFGAGTYRDIKNSQVFKYSVELWLLCREDRIMEI</sequence>
<reference evidence="1 2" key="1">
    <citation type="submission" date="2024-02" db="EMBL/GenBank/DDBJ databases">
        <title>First draft genome assembly of two strains of Seiridium cardinale.</title>
        <authorList>
            <person name="Emiliani G."/>
            <person name="Scali E."/>
        </authorList>
    </citation>
    <scope>NUCLEOTIDE SEQUENCE [LARGE SCALE GENOMIC DNA]</scope>
    <source>
        <strain evidence="1 2">BM-138-000479</strain>
    </source>
</reference>
<gene>
    <name evidence="1" type="ORF">SCAR479_13980</name>
</gene>
<organism evidence="1 2">
    <name type="scientific">Seiridium cardinale</name>
    <dbReference type="NCBI Taxonomy" id="138064"/>
    <lineage>
        <taxon>Eukaryota</taxon>
        <taxon>Fungi</taxon>
        <taxon>Dikarya</taxon>
        <taxon>Ascomycota</taxon>
        <taxon>Pezizomycotina</taxon>
        <taxon>Sordariomycetes</taxon>
        <taxon>Xylariomycetidae</taxon>
        <taxon>Amphisphaeriales</taxon>
        <taxon>Sporocadaceae</taxon>
        <taxon>Seiridium</taxon>
    </lineage>
</organism>
<proteinExistence type="predicted"/>
<dbReference type="EMBL" id="JARVKM010000133">
    <property type="protein sequence ID" value="KAK9769347.1"/>
    <property type="molecule type" value="Genomic_DNA"/>
</dbReference>
<comment type="caution">
    <text evidence="1">The sequence shown here is derived from an EMBL/GenBank/DDBJ whole genome shotgun (WGS) entry which is preliminary data.</text>
</comment>
<evidence type="ECO:0000313" key="1">
    <source>
        <dbReference type="EMBL" id="KAK9769347.1"/>
    </source>
</evidence>
<keyword evidence="2" id="KW-1185">Reference proteome</keyword>
<evidence type="ECO:0000313" key="2">
    <source>
        <dbReference type="Proteomes" id="UP001465668"/>
    </source>
</evidence>